<evidence type="ECO:0000313" key="2">
    <source>
        <dbReference type="Proteomes" id="UP000616151"/>
    </source>
</evidence>
<proteinExistence type="predicted"/>
<gene>
    <name evidence="1" type="ORF">JHL16_00095</name>
</gene>
<dbReference type="Proteomes" id="UP000616151">
    <property type="component" value="Unassembled WGS sequence"/>
</dbReference>
<keyword evidence="2" id="KW-1185">Reference proteome</keyword>
<organism evidence="1 2">
    <name type="scientific">Taklimakanibacter albus</name>
    <dbReference type="NCBI Taxonomy" id="2800327"/>
    <lineage>
        <taxon>Bacteria</taxon>
        <taxon>Pseudomonadati</taxon>
        <taxon>Pseudomonadota</taxon>
        <taxon>Alphaproteobacteria</taxon>
        <taxon>Hyphomicrobiales</taxon>
        <taxon>Aestuariivirgaceae</taxon>
        <taxon>Taklimakanibacter</taxon>
    </lineage>
</organism>
<evidence type="ECO:0000313" key="1">
    <source>
        <dbReference type="EMBL" id="MBK1864736.1"/>
    </source>
</evidence>
<protein>
    <submittedName>
        <fullName evidence="1">Copper homeostasis protein CutC</fullName>
    </submittedName>
</protein>
<name>A0ACC5QWK5_9HYPH</name>
<sequence>MDSVAGVRAAKDAGAQRVELCANLLEGGTTPSLGLIRAARKVAGIGIHVIIRPRGGDFLFNDDEYAVMLTDIAAAKAEGADGVVIGLLTAEGDIDADRSARLIAAARPLSVTFHRAFDMARDPFAALETLIRLGVERILTSGQEASVLEGLPLISELIRRAGERIIIMPGGGITSRNVARIIAAAHPQEVHFAALTAEAGGMQFRRGHVFMGGELRPPEFDRLVTSGGIIAQVIKNTKD</sequence>
<comment type="caution">
    <text evidence="1">The sequence shown here is derived from an EMBL/GenBank/DDBJ whole genome shotgun (WGS) entry which is preliminary data.</text>
</comment>
<accession>A0ACC5QWK5</accession>
<dbReference type="EMBL" id="JAENHL010000003">
    <property type="protein sequence ID" value="MBK1864736.1"/>
    <property type="molecule type" value="Genomic_DNA"/>
</dbReference>
<reference evidence="1" key="1">
    <citation type="submission" date="2021-01" db="EMBL/GenBank/DDBJ databases">
        <authorList>
            <person name="Sun Q."/>
        </authorList>
    </citation>
    <scope>NUCLEOTIDE SEQUENCE</scope>
    <source>
        <strain evidence="1">YIM B02566</strain>
    </source>
</reference>